<feature type="transmembrane region" description="Helical" evidence="1">
    <location>
        <begin position="6"/>
        <end position="22"/>
    </location>
</feature>
<reference evidence="2" key="1">
    <citation type="journal article" date="2020" name="Nature">
        <title>Giant virus diversity and host interactions through global metagenomics.</title>
        <authorList>
            <person name="Schulz F."/>
            <person name="Roux S."/>
            <person name="Paez-Espino D."/>
            <person name="Jungbluth S."/>
            <person name="Walsh D.A."/>
            <person name="Denef V.J."/>
            <person name="McMahon K.D."/>
            <person name="Konstantinidis K.T."/>
            <person name="Eloe-Fadrosh E.A."/>
            <person name="Kyrpides N.C."/>
            <person name="Woyke T."/>
        </authorList>
    </citation>
    <scope>NUCLEOTIDE SEQUENCE</scope>
    <source>
        <strain evidence="2">GVMAG-M-3300023179-150</strain>
    </source>
</reference>
<keyword evidence="1" id="KW-0812">Transmembrane</keyword>
<evidence type="ECO:0000256" key="1">
    <source>
        <dbReference type="SAM" id="Phobius"/>
    </source>
</evidence>
<dbReference type="AlphaFoldDB" id="A0A6C0E8I7"/>
<proteinExistence type="predicted"/>
<keyword evidence="1" id="KW-0472">Membrane</keyword>
<keyword evidence="1" id="KW-1133">Transmembrane helix</keyword>
<name>A0A6C0E8I7_9ZZZZ</name>
<protein>
    <submittedName>
        <fullName evidence="2">Uncharacterized protein</fullName>
    </submittedName>
</protein>
<organism evidence="2">
    <name type="scientific">viral metagenome</name>
    <dbReference type="NCBI Taxonomy" id="1070528"/>
    <lineage>
        <taxon>unclassified sequences</taxon>
        <taxon>metagenomes</taxon>
        <taxon>organismal metagenomes</taxon>
    </lineage>
</organism>
<accession>A0A6C0E8I7</accession>
<evidence type="ECO:0000313" key="2">
    <source>
        <dbReference type="EMBL" id="QHT24713.1"/>
    </source>
</evidence>
<dbReference type="EMBL" id="MN739748">
    <property type="protein sequence ID" value="QHT24713.1"/>
    <property type="molecule type" value="Genomic_DNA"/>
</dbReference>
<sequence length="110" mass="12830">MNNTDIFLLAILLILIYLYLNSRKSRKEGFQPIPPGNLVDPNVCYPGTYWRQNTYKNICNPVTTSRPQKVTTDGYISARTPDSRYRLVCTVDEHLTRDCRLIKVSDKHFY</sequence>